<feature type="domain" description="PepSY" evidence="2">
    <location>
        <begin position="8"/>
        <end position="85"/>
    </location>
</feature>
<keyword evidence="1" id="KW-0732">Signal</keyword>
<evidence type="ECO:0000259" key="2">
    <source>
        <dbReference type="Pfam" id="PF13670"/>
    </source>
</evidence>
<evidence type="ECO:0000313" key="3">
    <source>
        <dbReference type="EMBL" id="PTD97680.1"/>
    </source>
</evidence>
<name>A0A2T4IIS8_9RHOO</name>
<dbReference type="RefSeq" id="WP_107492200.1">
    <property type="nucleotide sequence ID" value="NZ_PZKC01000002.1"/>
</dbReference>
<dbReference type="AlphaFoldDB" id="A0A2T4IIS8"/>
<feature type="chain" id="PRO_5015450188" evidence="1">
    <location>
        <begin position="20"/>
        <end position="89"/>
    </location>
</feature>
<protein>
    <submittedName>
        <fullName evidence="3">PepSY domain-containing protein</fullName>
    </submittedName>
</protein>
<dbReference type="Gene3D" id="3.10.450.40">
    <property type="match status" value="1"/>
</dbReference>
<evidence type="ECO:0000313" key="4">
    <source>
        <dbReference type="Proteomes" id="UP000241193"/>
    </source>
</evidence>
<dbReference type="OrthoDB" id="8797209at2"/>
<comment type="caution">
    <text evidence="3">The sequence shown here is derived from an EMBL/GenBank/DDBJ whole genome shotgun (WGS) entry which is preliminary data.</text>
</comment>
<organism evidence="3 4">
    <name type="scientific">Pseudothauera lacus</name>
    <dbReference type="NCBI Taxonomy" id="2136175"/>
    <lineage>
        <taxon>Bacteria</taxon>
        <taxon>Pseudomonadati</taxon>
        <taxon>Pseudomonadota</taxon>
        <taxon>Betaproteobacteria</taxon>
        <taxon>Rhodocyclales</taxon>
        <taxon>Zoogloeaceae</taxon>
        <taxon>Pseudothauera</taxon>
    </lineage>
</organism>
<gene>
    <name evidence="3" type="ORF">C8261_03115</name>
</gene>
<accession>A0A2T4IIS8</accession>
<sequence length="89" mass="9734">MSNKNTIASFLLASAAFFAAPLGASERLPSDARPLSQIVAELERQGYAPIVEVDLDDGRWEVEAYREGRKVELKVDPRSGAVLSERADD</sequence>
<proteinExistence type="predicted"/>
<keyword evidence="4" id="KW-1185">Reference proteome</keyword>
<dbReference type="EMBL" id="PZKC01000002">
    <property type="protein sequence ID" value="PTD97680.1"/>
    <property type="molecule type" value="Genomic_DNA"/>
</dbReference>
<dbReference type="Pfam" id="PF13670">
    <property type="entry name" value="PepSY_2"/>
    <property type="match status" value="1"/>
</dbReference>
<evidence type="ECO:0000256" key="1">
    <source>
        <dbReference type="SAM" id="SignalP"/>
    </source>
</evidence>
<reference evidence="3 4" key="1">
    <citation type="submission" date="2018-03" db="EMBL/GenBank/DDBJ databases">
        <authorList>
            <person name="Keele B.F."/>
        </authorList>
    </citation>
    <scope>NUCLEOTIDE SEQUENCE [LARGE SCALE GENOMIC DNA]</scope>
    <source>
        <strain evidence="3 4">D20</strain>
    </source>
</reference>
<dbReference type="InterPro" id="IPR025711">
    <property type="entry name" value="PepSY"/>
</dbReference>
<dbReference type="Proteomes" id="UP000241193">
    <property type="component" value="Unassembled WGS sequence"/>
</dbReference>
<feature type="signal peptide" evidence="1">
    <location>
        <begin position="1"/>
        <end position="19"/>
    </location>
</feature>
<reference evidence="3 4" key="2">
    <citation type="submission" date="2018-04" db="EMBL/GenBank/DDBJ databases">
        <title>Thauera lacus sp. nov., isolated from an saline lake in Inner Mongolia, China.</title>
        <authorList>
            <person name="Liang Q.-Y."/>
        </authorList>
    </citation>
    <scope>NUCLEOTIDE SEQUENCE [LARGE SCALE GENOMIC DNA]</scope>
    <source>
        <strain evidence="3 4">D20</strain>
    </source>
</reference>